<keyword evidence="3" id="KW-1185">Reference proteome</keyword>
<name>A0A1Y5S858_9RHOB</name>
<keyword evidence="1" id="KW-1133">Transmembrane helix</keyword>
<organism evidence="2 3">
    <name type="scientific">Roseisalinus antarcticus</name>
    <dbReference type="NCBI Taxonomy" id="254357"/>
    <lineage>
        <taxon>Bacteria</taxon>
        <taxon>Pseudomonadati</taxon>
        <taxon>Pseudomonadota</taxon>
        <taxon>Alphaproteobacteria</taxon>
        <taxon>Rhodobacterales</taxon>
        <taxon>Roseobacteraceae</taxon>
        <taxon>Roseisalinus</taxon>
    </lineage>
</organism>
<proteinExistence type="predicted"/>
<dbReference type="RefSeq" id="WP_085878129.1">
    <property type="nucleotide sequence ID" value="NZ_FWFZ01000004.1"/>
</dbReference>
<dbReference type="Proteomes" id="UP000193900">
    <property type="component" value="Unassembled WGS sequence"/>
</dbReference>
<evidence type="ECO:0000313" key="2">
    <source>
        <dbReference type="EMBL" id="SLN34019.1"/>
    </source>
</evidence>
<keyword evidence="1" id="KW-0472">Membrane</keyword>
<dbReference type="Pfam" id="PF05751">
    <property type="entry name" value="FixH"/>
    <property type="match status" value="1"/>
</dbReference>
<reference evidence="2 3" key="1">
    <citation type="submission" date="2017-03" db="EMBL/GenBank/DDBJ databases">
        <authorList>
            <person name="Afonso C.L."/>
            <person name="Miller P.J."/>
            <person name="Scott M.A."/>
            <person name="Spackman E."/>
            <person name="Goraichik I."/>
            <person name="Dimitrov K.M."/>
            <person name="Suarez D.L."/>
            <person name="Swayne D.E."/>
        </authorList>
    </citation>
    <scope>NUCLEOTIDE SEQUENCE [LARGE SCALE GENOMIC DNA]</scope>
    <source>
        <strain evidence="2 3">CECT 7023</strain>
    </source>
</reference>
<dbReference type="EMBL" id="FWFZ01000004">
    <property type="protein sequence ID" value="SLN34019.1"/>
    <property type="molecule type" value="Genomic_DNA"/>
</dbReference>
<dbReference type="AlphaFoldDB" id="A0A1Y5S858"/>
<evidence type="ECO:0000256" key="1">
    <source>
        <dbReference type="SAM" id="Phobius"/>
    </source>
</evidence>
<gene>
    <name evidence="2" type="ORF">ROA7023_01241</name>
</gene>
<evidence type="ECO:0000313" key="3">
    <source>
        <dbReference type="Proteomes" id="UP000193900"/>
    </source>
</evidence>
<dbReference type="OrthoDB" id="1495896at2"/>
<protein>
    <submittedName>
        <fullName evidence="2">FixH</fullName>
    </submittedName>
</protein>
<dbReference type="InterPro" id="IPR018037">
    <property type="entry name" value="FixH_proteobacterial"/>
</dbReference>
<keyword evidence="1" id="KW-0812">Transmembrane</keyword>
<accession>A0A1Y5S858</accession>
<dbReference type="PIRSF" id="PIRSF011386">
    <property type="entry name" value="FixH"/>
    <property type="match status" value="1"/>
</dbReference>
<sequence>MEITGKHVFLGMAGAFGIIIAVNVLMATQALRTFPGLEVKNSYVASQTFDVDRAAQEALGWDVSARVEGSDLLLSISDAAGQPVNPVSVSGTFGRATSVRDDQVPAFVFDGTVLRAPVEAGPGNWNLRLEAVAGNGTVFRQRVIVEHP</sequence>
<feature type="transmembrane region" description="Helical" evidence="1">
    <location>
        <begin position="7"/>
        <end position="26"/>
    </location>
</feature>
<dbReference type="InterPro" id="IPR008620">
    <property type="entry name" value="FixH"/>
</dbReference>